<proteinExistence type="predicted"/>
<dbReference type="AlphaFoldDB" id="W6U291"/>
<protein>
    <submittedName>
        <fullName evidence="1">Uncharacterized protein</fullName>
    </submittedName>
</protein>
<gene>
    <name evidence="1" type="ORF">EGR_10479</name>
</gene>
<name>W6U291_ECHGR</name>
<sequence>MWVPLHTKRRRAEGRRCTTKMDVHSSECQVYGGESREEEYGYAKTCQAWGKKVMVRKIRMGRTSFANIVSCEWRRVYSVIEKFTVMQSRAVVYVQFDISWSRCPAGGSTIVVMVQIVARIAFLECTCRDLLMIRSSFTCFLG</sequence>
<reference evidence="1 2" key="1">
    <citation type="journal article" date="2013" name="Nat. Genet.">
        <title>The genome of the hydatid tapeworm Echinococcus granulosus.</title>
        <authorList>
            <person name="Zheng H."/>
            <person name="Zhang W."/>
            <person name="Zhang L."/>
            <person name="Zhang Z."/>
            <person name="Li J."/>
            <person name="Lu G."/>
            <person name="Zhu Y."/>
            <person name="Wang Y."/>
            <person name="Huang Y."/>
            <person name="Liu J."/>
            <person name="Kang H."/>
            <person name="Chen J."/>
            <person name="Wang L."/>
            <person name="Chen A."/>
            <person name="Yu S."/>
            <person name="Gao Z."/>
            <person name="Jin L."/>
            <person name="Gu W."/>
            <person name="Wang Z."/>
            <person name="Zhao L."/>
            <person name="Shi B."/>
            <person name="Wen H."/>
            <person name="Lin R."/>
            <person name="Jones M.K."/>
            <person name="Brejova B."/>
            <person name="Vinar T."/>
            <person name="Zhao G."/>
            <person name="McManus D.P."/>
            <person name="Chen Z."/>
            <person name="Zhou Y."/>
            <person name="Wang S."/>
        </authorList>
    </citation>
    <scope>NUCLEOTIDE SEQUENCE [LARGE SCALE GENOMIC DNA]</scope>
</reference>
<dbReference type="CTD" id="36346194"/>
<dbReference type="EMBL" id="APAU02000224">
    <property type="protein sequence ID" value="EUB54661.1"/>
    <property type="molecule type" value="Genomic_DNA"/>
</dbReference>
<keyword evidence="2" id="KW-1185">Reference proteome</keyword>
<comment type="caution">
    <text evidence="1">The sequence shown here is derived from an EMBL/GenBank/DDBJ whole genome shotgun (WGS) entry which is preliminary data.</text>
</comment>
<dbReference type="KEGG" id="egl:EGR_10479"/>
<dbReference type="Proteomes" id="UP000019149">
    <property type="component" value="Unassembled WGS sequence"/>
</dbReference>
<dbReference type="GeneID" id="36346194"/>
<dbReference type="RefSeq" id="XP_024345857.1">
    <property type="nucleotide sequence ID" value="XM_024499728.1"/>
</dbReference>
<organism evidence="1 2">
    <name type="scientific">Echinococcus granulosus</name>
    <name type="common">Hydatid tapeworm</name>
    <dbReference type="NCBI Taxonomy" id="6210"/>
    <lineage>
        <taxon>Eukaryota</taxon>
        <taxon>Metazoa</taxon>
        <taxon>Spiralia</taxon>
        <taxon>Lophotrochozoa</taxon>
        <taxon>Platyhelminthes</taxon>
        <taxon>Cestoda</taxon>
        <taxon>Eucestoda</taxon>
        <taxon>Cyclophyllidea</taxon>
        <taxon>Taeniidae</taxon>
        <taxon>Echinococcus</taxon>
        <taxon>Echinococcus granulosus group</taxon>
    </lineage>
</organism>
<evidence type="ECO:0000313" key="1">
    <source>
        <dbReference type="EMBL" id="EUB54661.1"/>
    </source>
</evidence>
<evidence type="ECO:0000313" key="2">
    <source>
        <dbReference type="Proteomes" id="UP000019149"/>
    </source>
</evidence>
<accession>W6U291</accession>